<gene>
    <name evidence="3" type="ORF">K7C98_38360</name>
</gene>
<dbReference type="Proteomes" id="UP001139031">
    <property type="component" value="Unassembled WGS sequence"/>
</dbReference>
<feature type="chain" id="PRO_5046544976" description="Lipoprotein" evidence="2">
    <location>
        <begin position="20"/>
        <end position="87"/>
    </location>
</feature>
<organism evidence="3 4">
    <name type="scientific">Nannocystis pusilla</name>
    <dbReference type="NCBI Taxonomy" id="889268"/>
    <lineage>
        <taxon>Bacteria</taxon>
        <taxon>Pseudomonadati</taxon>
        <taxon>Myxococcota</taxon>
        <taxon>Polyangia</taxon>
        <taxon>Nannocystales</taxon>
        <taxon>Nannocystaceae</taxon>
        <taxon>Nannocystis</taxon>
    </lineage>
</organism>
<protein>
    <recommendedName>
        <fullName evidence="5">Lipoprotein</fullName>
    </recommendedName>
</protein>
<feature type="signal peptide" evidence="2">
    <location>
        <begin position="1"/>
        <end position="19"/>
    </location>
</feature>
<name>A0ABS7U3M4_9BACT</name>
<accession>A0ABS7U3M4</accession>
<evidence type="ECO:0008006" key="5">
    <source>
        <dbReference type="Google" id="ProtNLM"/>
    </source>
</evidence>
<dbReference type="RefSeq" id="WP_224196875.1">
    <property type="nucleotide sequence ID" value="NZ_JAIRAU010000056.1"/>
</dbReference>
<evidence type="ECO:0000256" key="1">
    <source>
        <dbReference type="SAM" id="MobiDB-lite"/>
    </source>
</evidence>
<keyword evidence="4" id="KW-1185">Reference proteome</keyword>
<evidence type="ECO:0000313" key="3">
    <source>
        <dbReference type="EMBL" id="MBZ5715133.1"/>
    </source>
</evidence>
<keyword evidence="2" id="KW-0732">Signal</keyword>
<feature type="compositionally biased region" description="Acidic residues" evidence="1">
    <location>
        <begin position="34"/>
        <end position="45"/>
    </location>
</feature>
<reference evidence="3" key="1">
    <citation type="submission" date="2021-08" db="EMBL/GenBank/DDBJ databases">
        <authorList>
            <person name="Stevens D.C."/>
        </authorList>
    </citation>
    <scope>NUCLEOTIDE SEQUENCE</scope>
    <source>
        <strain evidence="3">DSM 53165</strain>
    </source>
</reference>
<feature type="region of interest" description="Disordered" evidence="1">
    <location>
        <begin position="20"/>
        <end position="87"/>
    </location>
</feature>
<comment type="caution">
    <text evidence="3">The sequence shown here is derived from an EMBL/GenBank/DDBJ whole genome shotgun (WGS) entry which is preliminary data.</text>
</comment>
<sequence>MSKVFSALLLALSLTAAVACDDPDDKNIERSETGDESTTGEEDTTGEGPEVQTTSAGTTDDDKNPGCLNSFNLPPTGGPSGTLGDKC</sequence>
<proteinExistence type="predicted"/>
<dbReference type="EMBL" id="JAIRAU010000056">
    <property type="protein sequence ID" value="MBZ5715133.1"/>
    <property type="molecule type" value="Genomic_DNA"/>
</dbReference>
<evidence type="ECO:0000256" key="2">
    <source>
        <dbReference type="SAM" id="SignalP"/>
    </source>
</evidence>
<evidence type="ECO:0000313" key="4">
    <source>
        <dbReference type="Proteomes" id="UP001139031"/>
    </source>
</evidence>
<dbReference type="PROSITE" id="PS51257">
    <property type="entry name" value="PROKAR_LIPOPROTEIN"/>
    <property type="match status" value="1"/>
</dbReference>